<dbReference type="InterPro" id="IPR007598">
    <property type="entry name" value="DUF577"/>
</dbReference>
<dbReference type="InterPro" id="IPR011989">
    <property type="entry name" value="ARM-like"/>
</dbReference>
<gene>
    <name evidence="3" type="primary">LOC104719356</name>
</gene>
<keyword evidence="2" id="KW-1185">Reference proteome</keyword>
<feature type="domain" description="DUF577" evidence="1">
    <location>
        <begin position="383"/>
        <end position="553"/>
    </location>
</feature>
<organism evidence="2 3">
    <name type="scientific">Camelina sativa</name>
    <name type="common">False flax</name>
    <name type="synonym">Myagrum sativum</name>
    <dbReference type="NCBI Taxonomy" id="90675"/>
    <lineage>
        <taxon>Eukaryota</taxon>
        <taxon>Viridiplantae</taxon>
        <taxon>Streptophyta</taxon>
        <taxon>Embryophyta</taxon>
        <taxon>Tracheophyta</taxon>
        <taxon>Spermatophyta</taxon>
        <taxon>Magnoliopsida</taxon>
        <taxon>eudicotyledons</taxon>
        <taxon>Gunneridae</taxon>
        <taxon>Pentapetalae</taxon>
        <taxon>rosids</taxon>
        <taxon>malvids</taxon>
        <taxon>Brassicales</taxon>
        <taxon>Brassicaceae</taxon>
        <taxon>Camelineae</taxon>
        <taxon>Camelina</taxon>
    </lineage>
</organism>
<evidence type="ECO:0000313" key="2">
    <source>
        <dbReference type="Proteomes" id="UP000694864"/>
    </source>
</evidence>
<dbReference type="GeneID" id="104719356"/>
<dbReference type="InterPro" id="IPR016024">
    <property type="entry name" value="ARM-type_fold"/>
</dbReference>
<evidence type="ECO:0000259" key="1">
    <source>
        <dbReference type="Pfam" id="PF04510"/>
    </source>
</evidence>
<reference evidence="2" key="1">
    <citation type="journal article" date="2014" name="Nat. Commun.">
        <title>The emerging biofuel crop Camelina sativa retains a highly undifferentiated hexaploid genome structure.</title>
        <authorList>
            <person name="Kagale S."/>
            <person name="Koh C."/>
            <person name="Nixon J."/>
            <person name="Bollina V."/>
            <person name="Clarke W.E."/>
            <person name="Tuteja R."/>
            <person name="Spillane C."/>
            <person name="Robinson S.J."/>
            <person name="Links M.G."/>
            <person name="Clarke C."/>
            <person name="Higgins E.E."/>
            <person name="Huebert T."/>
            <person name="Sharpe A.G."/>
            <person name="Parkin I.A."/>
        </authorList>
    </citation>
    <scope>NUCLEOTIDE SEQUENCE [LARGE SCALE GENOMIC DNA]</scope>
    <source>
        <strain evidence="2">cv. DH55</strain>
    </source>
</reference>
<feature type="domain" description="DUF577" evidence="1">
    <location>
        <begin position="103"/>
        <end position="275"/>
    </location>
</feature>
<protein>
    <submittedName>
        <fullName evidence="3">Uncharacterized protein LOC104719356</fullName>
    </submittedName>
</protein>
<dbReference type="PANTHER" id="PTHR31861:SF16">
    <property type="entry name" value="DUF577 DOMAIN-CONTAINING PROTEIN-RELATED"/>
    <property type="match status" value="1"/>
</dbReference>
<accession>A0ABM1QHC8</accession>
<dbReference type="RefSeq" id="XP_019086166.1">
    <property type="nucleotide sequence ID" value="XM_019230621.1"/>
</dbReference>
<dbReference type="Gene3D" id="1.25.10.10">
    <property type="entry name" value="Leucine-rich Repeat Variant"/>
    <property type="match status" value="1"/>
</dbReference>
<dbReference type="SUPFAM" id="SSF48371">
    <property type="entry name" value="ARM repeat"/>
    <property type="match status" value="1"/>
</dbReference>
<dbReference type="Pfam" id="PF04510">
    <property type="entry name" value="DUF577"/>
    <property type="match status" value="2"/>
</dbReference>
<name>A0ABM1QHC8_CAMSA</name>
<reference evidence="3" key="2">
    <citation type="submission" date="2025-08" db="UniProtKB">
        <authorList>
            <consortium name="RefSeq"/>
        </authorList>
    </citation>
    <scope>IDENTIFICATION</scope>
    <source>
        <tissue evidence="3">Leaf</tissue>
    </source>
</reference>
<evidence type="ECO:0000313" key="3">
    <source>
        <dbReference type="RefSeq" id="XP_019086166.1"/>
    </source>
</evidence>
<dbReference type="Proteomes" id="UP000694864">
    <property type="component" value="Chromosome 10"/>
</dbReference>
<sequence length="594" mass="69253">MEETLKSMQIRLKGREILVSSSHNELATVVNRLFLRKESKRYQTARALYDHCVSDFPDCLTLKLLQVYQSSSDGVTRFRSIYQLSETLTDLRNRDFKLSLDSLYEIRRALIPCLTMQETKESDMKILRRIVSCVAYNVVELHKEEWDELGDCIVTLASSELVKAFHVFVDLPTVYKSFIDKFKHKIFEEACKVFLDPYRVEHWSLALQTLVKMWIQLVKTGMRVELMNVLMEIQVFPFVSSVKKLIEMEKELFLVKGLEDFERFFSRDMSLYHYTTDQCRFVSTLMSKIEGFGTHLTKEVVMRIKMLVTGQESPVMKPHDDDLNNRFDCGWNDHLKNLSSLEVLRIFASTELEDRSSEIAIRRLNVLLSDHTSEKVPIDIAEMRQIQPLLISCLKEEGISDSMFKVLGEVVNHVTYEMMVYNEDKCYELRDYIISSETGFQRAISIFQCFTMALDDEDFVIPVMEKLIPDIITGLDPPGELLVDNSCWALAFPGALCAAMHMIDDYVDAVKDVAFKMIDSVGKLVEREMEVGFVRRAFRDAETIVKKQLEWYGTCEYRFLKGLLWRLYAIKGMKWESKIVLWRINVIVEREVKE</sequence>
<proteinExistence type="predicted"/>
<dbReference type="PANTHER" id="PTHR31861">
    <property type="entry name" value="OS10G0507500 PROTEIN"/>
    <property type="match status" value="1"/>
</dbReference>